<feature type="transmembrane region" description="Helical" evidence="1">
    <location>
        <begin position="12"/>
        <end position="34"/>
    </location>
</feature>
<reference evidence="2" key="1">
    <citation type="submission" date="2010-09" db="EMBL/GenBank/DDBJ databases">
        <authorList>
            <person name="Daugherty S.C."/>
            <person name="Kilian M."/>
            <person name="Tettelin H."/>
        </authorList>
    </citation>
    <scope>NUCLEOTIDE SEQUENCE [LARGE SCALE GENOMIC DNA]</scope>
    <source>
        <strain evidence="2">SK1302</strain>
    </source>
</reference>
<evidence type="ECO:0000256" key="1">
    <source>
        <dbReference type="SAM" id="Phobius"/>
    </source>
</evidence>
<gene>
    <name evidence="2" type="ORF">SIN_2082</name>
</gene>
<keyword evidence="1" id="KW-0472">Membrane</keyword>
<keyword evidence="1" id="KW-0812">Transmembrane</keyword>
<comment type="caution">
    <text evidence="2">The sequence shown here is derived from an EMBL/GenBank/DDBJ whole genome shotgun (WGS) entry which is preliminary data.</text>
</comment>
<dbReference type="EMBL" id="AEDY01000143">
    <property type="protein sequence ID" value="EFO53234.1"/>
    <property type="molecule type" value="Genomic_DNA"/>
</dbReference>
<organism evidence="2">
    <name type="scientific">Streptococcus infantis SK1302</name>
    <dbReference type="NCBI Taxonomy" id="871237"/>
    <lineage>
        <taxon>Bacteria</taxon>
        <taxon>Bacillati</taxon>
        <taxon>Bacillota</taxon>
        <taxon>Bacilli</taxon>
        <taxon>Lactobacillales</taxon>
        <taxon>Streptococcaceae</taxon>
        <taxon>Streptococcus</taxon>
    </lineage>
</organism>
<keyword evidence="1" id="KW-1133">Transmembrane helix</keyword>
<accession>A0ABP2J0R1</accession>
<name>A0ABP2J0R1_9STRE</name>
<proteinExistence type="predicted"/>
<protein>
    <submittedName>
        <fullName evidence="2">Uncharacterized protein</fullName>
    </submittedName>
</protein>
<evidence type="ECO:0000313" key="2">
    <source>
        <dbReference type="EMBL" id="EFO53234.1"/>
    </source>
</evidence>
<sequence>MTIHKIETIDLSIILPYLREFFLPLVLPFLFYIFQHF</sequence>